<evidence type="ECO:0000256" key="1">
    <source>
        <dbReference type="SAM" id="SignalP"/>
    </source>
</evidence>
<organism evidence="2 3">
    <name type="scientific">Bizionia myxarmorum</name>
    <dbReference type="NCBI Taxonomy" id="291186"/>
    <lineage>
        <taxon>Bacteria</taxon>
        <taxon>Pseudomonadati</taxon>
        <taxon>Bacteroidota</taxon>
        <taxon>Flavobacteriia</taxon>
        <taxon>Flavobacteriales</taxon>
        <taxon>Flavobacteriaceae</taxon>
        <taxon>Bizionia</taxon>
    </lineage>
</organism>
<gene>
    <name evidence="2" type="ORF">ES674_10910</name>
</gene>
<dbReference type="InterPro" id="IPR046230">
    <property type="entry name" value="DUF6263"/>
</dbReference>
<keyword evidence="1" id="KW-0732">Signal</keyword>
<dbReference type="EMBL" id="VSKK01000002">
    <property type="protein sequence ID" value="TYB77184.1"/>
    <property type="molecule type" value="Genomic_DNA"/>
</dbReference>
<dbReference type="RefSeq" id="WP_148404061.1">
    <property type="nucleotide sequence ID" value="NZ_VSKK01000002.1"/>
</dbReference>
<keyword evidence="3" id="KW-1185">Reference proteome</keyword>
<dbReference type="OrthoDB" id="3034330at2"/>
<name>A0A5D0R9A6_9FLAO</name>
<feature type="chain" id="PRO_5022863279" description="DUF4412 domain-containing protein" evidence="1">
    <location>
        <begin position="22"/>
        <end position="298"/>
    </location>
</feature>
<evidence type="ECO:0000313" key="3">
    <source>
        <dbReference type="Proteomes" id="UP000323720"/>
    </source>
</evidence>
<proteinExistence type="predicted"/>
<dbReference type="AlphaFoldDB" id="A0A5D0R9A6"/>
<evidence type="ECO:0000313" key="2">
    <source>
        <dbReference type="EMBL" id="TYB77184.1"/>
    </source>
</evidence>
<reference evidence="2 3" key="1">
    <citation type="submission" date="2019-08" db="EMBL/GenBank/DDBJ databases">
        <title>Genomes of Antarctic Bizionia species.</title>
        <authorList>
            <person name="Bowman J.P."/>
        </authorList>
    </citation>
    <scope>NUCLEOTIDE SEQUENCE [LARGE SCALE GENOMIC DNA]</scope>
    <source>
        <strain evidence="2 3">ADA-4</strain>
    </source>
</reference>
<accession>A0A5D0R9A6</accession>
<evidence type="ECO:0008006" key="4">
    <source>
        <dbReference type="Google" id="ProtNLM"/>
    </source>
</evidence>
<protein>
    <recommendedName>
        <fullName evidence="4">DUF4412 domain-containing protein</fullName>
    </recommendedName>
</protein>
<sequence length="298" mass="33349">MHTPLPTILLLFTLLASTSQAQTQLQYNLKIGDSIHVFQKANQLITQDMDGSAHEMTNIVESSFVFVVEKVTDSSYIFDFSYKDFKLKSTSNLYGTLMSVDTSAPIQKDNMEALIFSGLTKSKLKIELLKTGDIIKVRGTTRMINNMMDRAGIKDEFTKQVLIEEMKKDFGSKSLSDSFEQFTFIYPSKKVALGETWKNVYSGDLAAENTWTFKTASPQITLLGTAKITLKTEEENYNMLLKGLQNTNITADIKSGVVKTMTVTSKTQGNAVSLQNKEIKIPTSINSVTTYKTKLYVQ</sequence>
<comment type="caution">
    <text evidence="2">The sequence shown here is derived from an EMBL/GenBank/DDBJ whole genome shotgun (WGS) entry which is preliminary data.</text>
</comment>
<dbReference type="Proteomes" id="UP000323720">
    <property type="component" value="Unassembled WGS sequence"/>
</dbReference>
<dbReference type="Pfam" id="PF19777">
    <property type="entry name" value="DUF6263"/>
    <property type="match status" value="1"/>
</dbReference>
<feature type="signal peptide" evidence="1">
    <location>
        <begin position="1"/>
        <end position="21"/>
    </location>
</feature>